<dbReference type="RefSeq" id="WP_138209694.1">
    <property type="nucleotide sequence ID" value="NZ_CBCRUQ010000004.1"/>
</dbReference>
<dbReference type="EMBL" id="LR590481">
    <property type="protein sequence ID" value="VTQ86837.1"/>
    <property type="molecule type" value="Genomic_DNA"/>
</dbReference>
<reference evidence="1 2" key="1">
    <citation type="submission" date="2019-05" db="EMBL/GenBank/DDBJ databases">
        <authorList>
            <consortium name="Pathogen Informatics"/>
        </authorList>
    </citation>
    <scope>NUCLEOTIDE SEQUENCE [LARGE SCALE GENOMIC DNA]</scope>
    <source>
        <strain evidence="1 2">NCTC503</strain>
    </source>
</reference>
<dbReference type="KEGG" id="hhw:NCTC503_00990"/>
<evidence type="ECO:0000313" key="2">
    <source>
        <dbReference type="Proteomes" id="UP000308489"/>
    </source>
</evidence>
<dbReference type="AlphaFoldDB" id="A0A4V6KD35"/>
<accession>A0A4V6KD35</accession>
<protein>
    <submittedName>
        <fullName evidence="1">Uncharacterized protein</fullName>
    </submittedName>
</protein>
<evidence type="ECO:0000313" key="1">
    <source>
        <dbReference type="EMBL" id="VTQ86837.1"/>
    </source>
</evidence>
<organism evidence="1 2">
    <name type="scientific">Hathewaya histolytica</name>
    <name type="common">Clostridium histolyticum</name>
    <dbReference type="NCBI Taxonomy" id="1498"/>
    <lineage>
        <taxon>Bacteria</taxon>
        <taxon>Bacillati</taxon>
        <taxon>Bacillota</taxon>
        <taxon>Clostridia</taxon>
        <taxon>Eubacteriales</taxon>
        <taxon>Clostridiaceae</taxon>
        <taxon>Hathewaya</taxon>
    </lineage>
</organism>
<dbReference type="Proteomes" id="UP000308489">
    <property type="component" value="Chromosome 1"/>
</dbReference>
<name>A0A4V6KD35_HATHI</name>
<sequence length="66" mass="8118">MGKIIQFSNVREEKNTDTEKEIWEVVEESYRAKNEKIRKKDEELNKLYEEFYSNEEDVEAFYNTPY</sequence>
<gene>
    <name evidence="1" type="ORF">NCTC503_00990</name>
</gene>
<keyword evidence="2" id="KW-1185">Reference proteome</keyword>
<proteinExistence type="predicted"/>